<accession>A0A563EUI0</accession>
<protein>
    <recommendedName>
        <fullName evidence="4">SH3 domain-containing protein</fullName>
    </recommendedName>
</protein>
<evidence type="ECO:0008006" key="4">
    <source>
        <dbReference type="Google" id="ProtNLM"/>
    </source>
</evidence>
<evidence type="ECO:0000256" key="1">
    <source>
        <dbReference type="SAM" id="SignalP"/>
    </source>
</evidence>
<comment type="caution">
    <text evidence="2">The sequence shown here is derived from an EMBL/GenBank/DDBJ whole genome shotgun (WGS) entry which is preliminary data.</text>
</comment>
<keyword evidence="3" id="KW-1185">Reference proteome</keyword>
<dbReference type="RefSeq" id="WP_146353043.1">
    <property type="nucleotide sequence ID" value="NZ_VOBR01000009.1"/>
</dbReference>
<evidence type="ECO:0000313" key="2">
    <source>
        <dbReference type="EMBL" id="TWP51330.1"/>
    </source>
</evidence>
<proteinExistence type="predicted"/>
<sequence>MNKLVRLVTATALTTGAISALFAIGASPASAAGCDVFVVTENAYVRENPSEDSVVRKTKYAGEEVRSCFGSHGGDLHWTPVNCSCASDGVGYIVTRKLRWLRYEG</sequence>
<organism evidence="2 3">
    <name type="scientific">Lentzea tibetensis</name>
    <dbReference type="NCBI Taxonomy" id="2591470"/>
    <lineage>
        <taxon>Bacteria</taxon>
        <taxon>Bacillati</taxon>
        <taxon>Actinomycetota</taxon>
        <taxon>Actinomycetes</taxon>
        <taxon>Pseudonocardiales</taxon>
        <taxon>Pseudonocardiaceae</taxon>
        <taxon>Lentzea</taxon>
    </lineage>
</organism>
<dbReference type="EMBL" id="VOBR01000009">
    <property type="protein sequence ID" value="TWP51330.1"/>
    <property type="molecule type" value="Genomic_DNA"/>
</dbReference>
<feature type="chain" id="PRO_5022048450" description="SH3 domain-containing protein" evidence="1">
    <location>
        <begin position="32"/>
        <end position="105"/>
    </location>
</feature>
<keyword evidence="1" id="KW-0732">Signal</keyword>
<evidence type="ECO:0000313" key="3">
    <source>
        <dbReference type="Proteomes" id="UP000316639"/>
    </source>
</evidence>
<dbReference type="PROSITE" id="PS51257">
    <property type="entry name" value="PROKAR_LIPOPROTEIN"/>
    <property type="match status" value="1"/>
</dbReference>
<dbReference type="AlphaFoldDB" id="A0A563EUI0"/>
<reference evidence="2 3" key="1">
    <citation type="submission" date="2019-07" db="EMBL/GenBank/DDBJ databases">
        <title>Lentzea xizangensis sp. nov., isolated from Qinghai-Tibetan Plateau Soils.</title>
        <authorList>
            <person name="Huang J."/>
        </authorList>
    </citation>
    <scope>NUCLEOTIDE SEQUENCE [LARGE SCALE GENOMIC DNA]</scope>
    <source>
        <strain evidence="2 3">FXJ1.1311</strain>
    </source>
</reference>
<dbReference type="Proteomes" id="UP000316639">
    <property type="component" value="Unassembled WGS sequence"/>
</dbReference>
<feature type="signal peptide" evidence="1">
    <location>
        <begin position="1"/>
        <end position="31"/>
    </location>
</feature>
<gene>
    <name evidence="2" type="ORF">FKR81_17130</name>
</gene>
<name>A0A563EUI0_9PSEU</name>